<feature type="transmembrane region" description="Helical" evidence="1">
    <location>
        <begin position="329"/>
        <end position="356"/>
    </location>
</feature>
<keyword evidence="1" id="KW-0472">Membrane</keyword>
<feature type="transmembrane region" description="Helical" evidence="1">
    <location>
        <begin position="44"/>
        <end position="65"/>
    </location>
</feature>
<dbReference type="Proteomes" id="UP001055955">
    <property type="component" value="Chromosome"/>
</dbReference>
<evidence type="ECO:0000313" key="3">
    <source>
        <dbReference type="Proteomes" id="UP001055955"/>
    </source>
</evidence>
<feature type="transmembrane region" description="Helical" evidence="1">
    <location>
        <begin position="262"/>
        <end position="280"/>
    </location>
</feature>
<gene>
    <name evidence="2" type="ORF">MMH89_01570</name>
</gene>
<feature type="transmembrane region" description="Helical" evidence="1">
    <location>
        <begin position="376"/>
        <end position="400"/>
    </location>
</feature>
<evidence type="ECO:0000313" key="2">
    <source>
        <dbReference type="EMBL" id="UTC24840.1"/>
    </source>
</evidence>
<name>A0ABY5DK37_9GAMM</name>
<feature type="transmembrane region" description="Helical" evidence="1">
    <location>
        <begin position="235"/>
        <end position="256"/>
    </location>
</feature>
<feature type="transmembrane region" description="Helical" evidence="1">
    <location>
        <begin position="454"/>
        <end position="471"/>
    </location>
</feature>
<feature type="transmembrane region" description="Helical" evidence="1">
    <location>
        <begin position="483"/>
        <end position="505"/>
    </location>
</feature>
<dbReference type="EMBL" id="CP092900">
    <property type="protein sequence ID" value="UTC24840.1"/>
    <property type="molecule type" value="Genomic_DNA"/>
</dbReference>
<feature type="transmembrane region" description="Helical" evidence="1">
    <location>
        <begin position="421"/>
        <end position="442"/>
    </location>
</feature>
<organism evidence="2 3">
    <name type="scientific">Candidatus Comchoanobacter bicostacola</name>
    <dbReference type="NCBI Taxonomy" id="2919598"/>
    <lineage>
        <taxon>Bacteria</taxon>
        <taxon>Pseudomonadati</taxon>
        <taxon>Pseudomonadota</taxon>
        <taxon>Gammaproteobacteria</taxon>
        <taxon>Candidatus Comchoanobacterales</taxon>
        <taxon>Candidatus Comchoanobacteraceae</taxon>
        <taxon>Candidatus Comchoanobacter</taxon>
    </lineage>
</organism>
<accession>A0ABY5DK37</accession>
<protein>
    <submittedName>
        <fullName evidence="2">Uncharacterized protein</fullName>
    </submittedName>
</protein>
<proteinExistence type="predicted"/>
<dbReference type="RefSeq" id="WP_258568629.1">
    <property type="nucleotide sequence ID" value="NZ_CP092900.1"/>
</dbReference>
<reference evidence="2 3" key="1">
    <citation type="journal article" date="2022" name="Nat. Microbiol.">
        <title>The microbiome of a bacterivorous marine choanoflagellate contains a resource-demanding obligate bacterial associate.</title>
        <authorList>
            <person name="Needham D.M."/>
            <person name="Poirier C."/>
            <person name="Bachy C."/>
            <person name="George E.E."/>
            <person name="Wilken S."/>
            <person name="Yung C.C.M."/>
            <person name="Limardo A.J."/>
            <person name="Morando M."/>
            <person name="Sudek L."/>
            <person name="Malmstrom R.R."/>
            <person name="Keeling P.J."/>
            <person name="Santoro A.E."/>
            <person name="Worden A.Z."/>
        </authorList>
    </citation>
    <scope>NUCLEOTIDE SEQUENCE [LARGE SCALE GENOMIC DNA]</scope>
    <source>
        <strain evidence="2 3">Comchoano-1</strain>
    </source>
</reference>
<evidence type="ECO:0000256" key="1">
    <source>
        <dbReference type="SAM" id="Phobius"/>
    </source>
</evidence>
<keyword evidence="3" id="KW-1185">Reference proteome</keyword>
<keyword evidence="1" id="KW-1133">Transmembrane helix</keyword>
<sequence>MITKGVAMENGVGLLLAVTNSIISSLCAIPLYNLAKALFPFAPVLLLKPLFIALALINTFCWTIYHFPTIKNAIKKVKAPYRSENERRNETVETLIDNAQSHASNASDKIKLRDSVIQTLTQEIKTTTEQMERFSIADKAIRAKSGFKAIVYRAIHNSFLKKILHQPQNQLNKYASACQALLKSVEGKIKSTVTERSSIETVNINTQILQEEIKAALPLKPSKAKNLIKSLLNKISALIYVLANGMGLTNQAVPLIMLLPNLPLQILAAAYVFASGYFCAQKTDIPASLYEKRLAQARSAKTKQYITQSAFQSHKKSILRLHSHTQKKLNAIVTFGISIGQFLSVTAFTQMLYLLINAKLTSITLKTLFTLITHPFSAPLICILAGFAAFIACYDHTYTLMSFGSNNLQKKLSQITKHPSFKVSLLMFTTLMAILCIGKLLLTSLALALTLQSLTQYLVVSLCVTLTYHAYKHYGTNTNTHPLAKILFGISAVFNTAAATIFTVIPGSIYSPIWSKFGRFKVVPNSTYGLLTCAANYNALTGLFKPSTESVSKDIKEAKII</sequence>
<keyword evidence="1" id="KW-0812">Transmembrane</keyword>
<feature type="transmembrane region" description="Helical" evidence="1">
    <location>
        <begin position="12"/>
        <end position="32"/>
    </location>
</feature>